<dbReference type="GO" id="GO:0050253">
    <property type="term" value="F:retinyl-palmitate esterase activity"/>
    <property type="evidence" value="ECO:0000318"/>
    <property type="project" value="GO_Central"/>
</dbReference>
<evidence type="ECO:0000313" key="50">
    <source>
        <dbReference type="Proteomes" id="UP000002280"/>
    </source>
</evidence>
<dbReference type="GO" id="GO:0004806">
    <property type="term" value="F:triacylglycerol lipase activity"/>
    <property type="evidence" value="ECO:0007669"/>
    <property type="project" value="UniProtKB-EC"/>
</dbReference>
<comment type="catalytic activity">
    <reaction evidence="30">
        <text>1-hexadecanoyl-2-(9Z-octadecenoyl)-sn-glycero-3-phospho-(1'-sn-glycerol) + H2O = 1-hexadecanoyl-sn-glycero-3-phospho-(1'-sn-glycerol) + (9Z)-octadecenoate + H(+)</text>
        <dbReference type="Rhea" id="RHEA:40919"/>
        <dbReference type="ChEBI" id="CHEBI:15377"/>
        <dbReference type="ChEBI" id="CHEBI:15378"/>
        <dbReference type="ChEBI" id="CHEBI:30823"/>
        <dbReference type="ChEBI" id="CHEBI:72841"/>
        <dbReference type="ChEBI" id="CHEBI:75158"/>
    </reaction>
    <physiologicalReaction direction="left-to-right" evidence="30">
        <dbReference type="Rhea" id="RHEA:40920"/>
    </physiologicalReaction>
</comment>
<protein>
    <recommendedName>
        <fullName evidence="6">Phospholipase B1, membrane-associated</fullName>
        <ecNumber evidence="5">3.1.1.3</ecNumber>
        <ecNumber evidence="4">3.1.1.4</ecNumber>
        <ecNumber evidence="3">3.1.1.5</ecNumber>
    </recommendedName>
    <alternativeName>
        <fullName evidence="20">Lysophospholipase</fullName>
    </alternativeName>
    <alternativeName>
        <fullName evidence="21">Phospholipase A2</fullName>
    </alternativeName>
    <alternativeName>
        <fullName evidence="23">Phospholipase B/lipase</fullName>
    </alternativeName>
    <alternativeName>
        <fullName evidence="22">Triacylglycerol lipase</fullName>
    </alternativeName>
</protein>
<evidence type="ECO:0000256" key="24">
    <source>
        <dbReference type="ARBA" id="ARBA00045916"/>
    </source>
</evidence>
<evidence type="ECO:0000256" key="43">
    <source>
        <dbReference type="ARBA" id="ARBA00048939"/>
    </source>
</evidence>
<comment type="catalytic activity">
    <reaction evidence="39">
        <text>1-hexadecanoyl-sn-glycero-3-phosphocholine + H2O = sn-glycerol 3-phosphocholine + hexadecanoate + H(+)</text>
        <dbReference type="Rhea" id="RHEA:40435"/>
        <dbReference type="ChEBI" id="CHEBI:7896"/>
        <dbReference type="ChEBI" id="CHEBI:15377"/>
        <dbReference type="ChEBI" id="CHEBI:15378"/>
        <dbReference type="ChEBI" id="CHEBI:16870"/>
        <dbReference type="ChEBI" id="CHEBI:72998"/>
    </reaction>
    <physiologicalReaction direction="left-to-right" evidence="39">
        <dbReference type="Rhea" id="RHEA:40436"/>
    </physiologicalReaction>
</comment>
<keyword evidence="12 47" id="KW-1133">Transmembrane helix</keyword>
<gene>
    <name evidence="49" type="primary">PLB1</name>
</gene>
<evidence type="ECO:0000256" key="6">
    <source>
        <dbReference type="ARBA" id="ARBA00015133"/>
    </source>
</evidence>
<evidence type="ECO:0000256" key="11">
    <source>
        <dbReference type="ARBA" id="ARBA00022801"/>
    </source>
</evidence>
<feature type="signal peptide" evidence="48">
    <location>
        <begin position="1"/>
        <end position="18"/>
    </location>
</feature>
<dbReference type="Gene3D" id="3.40.50.1110">
    <property type="entry name" value="SGNH hydrolase"/>
    <property type="match status" value="3"/>
</dbReference>
<comment type="catalytic activity">
    <reaction evidence="26">
        <text>1,3-dihexadecanoyl-2-(9Z-octadecenoyl)glycerol + H2O = 1-hexadecanoyl-2-(9Z-octadecenoyl)-glycerol + hexadecanoate + H(+)</text>
        <dbReference type="Rhea" id="RHEA:40979"/>
        <dbReference type="ChEBI" id="CHEBI:7896"/>
        <dbReference type="ChEBI" id="CHEBI:15377"/>
        <dbReference type="ChEBI" id="CHEBI:15378"/>
        <dbReference type="ChEBI" id="CHEBI:75585"/>
        <dbReference type="ChEBI" id="CHEBI:75688"/>
    </reaction>
    <physiologicalReaction direction="left-to-right" evidence="26">
        <dbReference type="Rhea" id="RHEA:40980"/>
    </physiologicalReaction>
</comment>
<dbReference type="FunCoup" id="F7AIQ2">
    <property type="interactions" value="96"/>
</dbReference>
<evidence type="ECO:0000256" key="2">
    <source>
        <dbReference type="ARBA" id="ARBA00009979"/>
    </source>
</evidence>
<organism evidence="49 50">
    <name type="scientific">Monodelphis domestica</name>
    <name type="common">Gray short-tailed opossum</name>
    <dbReference type="NCBI Taxonomy" id="13616"/>
    <lineage>
        <taxon>Eukaryota</taxon>
        <taxon>Metazoa</taxon>
        <taxon>Chordata</taxon>
        <taxon>Craniata</taxon>
        <taxon>Vertebrata</taxon>
        <taxon>Euteleostomi</taxon>
        <taxon>Mammalia</taxon>
        <taxon>Metatheria</taxon>
        <taxon>Didelphimorphia</taxon>
        <taxon>Didelphidae</taxon>
        <taxon>Monodelphis</taxon>
    </lineage>
</organism>
<keyword evidence="11" id="KW-0378">Hydrolase</keyword>
<dbReference type="InterPro" id="IPR035547">
    <property type="entry name" value="Phospholipase_B"/>
</dbReference>
<dbReference type="Ensembl" id="ENSMODT00000019782.4">
    <property type="protein sequence ID" value="ENSMODP00000019434.3"/>
    <property type="gene ID" value="ENSMODG00000015572.4"/>
</dbReference>
<dbReference type="GO" id="GO:0031526">
    <property type="term" value="C:brush border membrane"/>
    <property type="evidence" value="ECO:0000318"/>
    <property type="project" value="GO_Central"/>
</dbReference>
<evidence type="ECO:0000256" key="20">
    <source>
        <dbReference type="ARBA" id="ARBA00029723"/>
    </source>
</evidence>
<evidence type="ECO:0000256" key="27">
    <source>
        <dbReference type="ARBA" id="ARBA00047438"/>
    </source>
</evidence>
<comment type="catalytic activity">
    <reaction evidence="36">
        <text>1,2,3-tri-(9Z-octadecenoyl)-glycerol + H2O = di-(9Z)-octadecenoylglycerol + (9Z)-octadecenoate + H(+)</text>
        <dbReference type="Rhea" id="RHEA:38575"/>
        <dbReference type="ChEBI" id="CHEBI:15377"/>
        <dbReference type="ChEBI" id="CHEBI:15378"/>
        <dbReference type="ChEBI" id="CHEBI:30823"/>
        <dbReference type="ChEBI" id="CHEBI:53753"/>
        <dbReference type="ChEBI" id="CHEBI:75945"/>
    </reaction>
    <physiologicalReaction direction="left-to-right" evidence="36">
        <dbReference type="Rhea" id="RHEA:38576"/>
    </physiologicalReaction>
</comment>
<dbReference type="EC" id="3.1.1.5" evidence="3"/>
<comment type="catalytic activity">
    <reaction evidence="19">
        <text>a 1,2-diacyl-sn-glycero-3-phosphocholine + H2O = a 1-acyl-sn-glycero-3-phosphocholine + a fatty acid + H(+)</text>
        <dbReference type="Rhea" id="RHEA:15801"/>
        <dbReference type="ChEBI" id="CHEBI:15377"/>
        <dbReference type="ChEBI" id="CHEBI:15378"/>
        <dbReference type="ChEBI" id="CHEBI:28868"/>
        <dbReference type="ChEBI" id="CHEBI:57643"/>
        <dbReference type="ChEBI" id="CHEBI:58168"/>
        <dbReference type="EC" id="3.1.1.4"/>
    </reaction>
    <physiologicalReaction direction="left-to-right" evidence="19">
        <dbReference type="Rhea" id="RHEA:15802"/>
    </physiologicalReaction>
</comment>
<dbReference type="Proteomes" id="UP000002280">
    <property type="component" value="Chromosome 1"/>
</dbReference>
<evidence type="ECO:0000256" key="48">
    <source>
        <dbReference type="SAM" id="SignalP"/>
    </source>
</evidence>
<evidence type="ECO:0000256" key="44">
    <source>
        <dbReference type="ARBA" id="ARBA00049363"/>
    </source>
</evidence>
<evidence type="ECO:0000256" key="22">
    <source>
        <dbReference type="ARBA" id="ARBA00031485"/>
    </source>
</evidence>
<dbReference type="Bgee" id="ENSMODG00000015572">
    <property type="expression patterns" value="Expressed in spermatid and 5 other cell types or tissues"/>
</dbReference>
<evidence type="ECO:0000256" key="21">
    <source>
        <dbReference type="ARBA" id="ARBA00031182"/>
    </source>
</evidence>
<dbReference type="GO" id="GO:0006644">
    <property type="term" value="P:phospholipid metabolic process"/>
    <property type="evidence" value="ECO:0000318"/>
    <property type="project" value="GO_Central"/>
</dbReference>
<keyword evidence="7" id="KW-1003">Cell membrane</keyword>
<dbReference type="GO" id="GO:2000344">
    <property type="term" value="P:positive regulation of acrosome reaction"/>
    <property type="evidence" value="ECO:0007669"/>
    <property type="project" value="Ensembl"/>
</dbReference>
<evidence type="ECO:0000256" key="14">
    <source>
        <dbReference type="ARBA" id="ARBA00023136"/>
    </source>
</evidence>
<evidence type="ECO:0000256" key="37">
    <source>
        <dbReference type="ARBA" id="ARBA00048454"/>
    </source>
</evidence>
<evidence type="ECO:0000256" key="12">
    <source>
        <dbReference type="ARBA" id="ARBA00022989"/>
    </source>
</evidence>
<comment type="catalytic activity">
    <reaction evidence="31">
        <text>a 1-O-alkyl-2-acyl-sn-glycero-3-phosphocholine + H2O = a 1-O-alkyl-sn-glycero-3-phosphocholine + a fatty acid + H(+)</text>
        <dbReference type="Rhea" id="RHEA:36231"/>
        <dbReference type="ChEBI" id="CHEBI:15377"/>
        <dbReference type="ChEBI" id="CHEBI:15378"/>
        <dbReference type="ChEBI" id="CHEBI:28868"/>
        <dbReference type="ChEBI" id="CHEBI:30909"/>
        <dbReference type="ChEBI" id="CHEBI:36702"/>
        <dbReference type="EC" id="3.1.1.4"/>
    </reaction>
    <physiologicalReaction direction="left-to-right" evidence="31">
        <dbReference type="Rhea" id="RHEA:36232"/>
    </physiologicalReaction>
</comment>
<dbReference type="PANTHER" id="PTHR21325">
    <property type="entry name" value="PHOSPHOLIPASE B, PLB1"/>
    <property type="match status" value="1"/>
</dbReference>
<dbReference type="GO" id="GO:0004622">
    <property type="term" value="F:phosphatidylcholine lysophospholipase activity"/>
    <property type="evidence" value="ECO:0000318"/>
    <property type="project" value="GO_Central"/>
</dbReference>
<evidence type="ECO:0000256" key="34">
    <source>
        <dbReference type="ARBA" id="ARBA00048362"/>
    </source>
</evidence>
<dbReference type="Pfam" id="PF00657">
    <property type="entry name" value="Lipase_GDSL"/>
    <property type="match status" value="3"/>
</dbReference>
<evidence type="ECO:0000256" key="42">
    <source>
        <dbReference type="ARBA" id="ARBA00048872"/>
    </source>
</evidence>
<keyword evidence="8 47" id="KW-0812">Transmembrane</keyword>
<evidence type="ECO:0000256" key="32">
    <source>
        <dbReference type="ARBA" id="ARBA00048058"/>
    </source>
</evidence>
<evidence type="ECO:0000256" key="31">
    <source>
        <dbReference type="ARBA" id="ARBA00048049"/>
    </source>
</evidence>
<dbReference type="CDD" id="cd01824">
    <property type="entry name" value="Phospholipase_B_like"/>
    <property type="match status" value="3"/>
</dbReference>
<comment type="catalytic activity">
    <reaction evidence="32">
        <text>1,2-di-(9Z-octadecenoyl)-sn-glycero-3-phosphocholine + H2O = 1-(9Z-octadecenoyl)-sn-glycero-3-phosphocholine + (9Z)-octadecenoate + H(+)</text>
        <dbReference type="Rhea" id="RHEA:40923"/>
        <dbReference type="ChEBI" id="CHEBI:15377"/>
        <dbReference type="ChEBI" id="CHEBI:15378"/>
        <dbReference type="ChEBI" id="CHEBI:28610"/>
        <dbReference type="ChEBI" id="CHEBI:30823"/>
        <dbReference type="ChEBI" id="CHEBI:74669"/>
    </reaction>
    <physiologicalReaction direction="left-to-right" evidence="32">
        <dbReference type="Rhea" id="RHEA:40924"/>
    </physiologicalReaction>
</comment>
<comment type="function">
    <text evidence="24">Calcium-independent membrane-associated phospholipase that catalyzes complete diacylation of phospholipids by hydrolyzing both sn-1 and sn-2 fatty acyl chains attached to the glycerol backbone (phospholipase B activity). Has dual phospholipase and lysophospholipase activities toward diacylphospholipids. Preferentially cleaves sn-2 ester bonds over sn-1 bonds. Acts as a lipase toward glycerolipid substrates. Hydrolyzes fatty acyl chains of diacylglycerols with preference for the sn-2 position and of triacylglycerols with not positional selectivity. May also hydrolyze long chain retinyl esters such as retinyl palmitate. May contribute to digestion of dietary phospholipids, glycerolipids and retinoids, facilitating lipid absorption at the brush border.</text>
</comment>
<dbReference type="HOGENOM" id="CLU_006677_0_0_1"/>
<evidence type="ECO:0000256" key="17">
    <source>
        <dbReference type="ARBA" id="ARBA00023369"/>
    </source>
</evidence>
<comment type="catalytic activity">
    <reaction evidence="25">
        <text>1-hexadecanoyl-2-(9Z)-octadecenoyl-3-octadecanoyl-sn-glycerol + H2O = 2-(9Z-octadecenoyl)-3-octadecanoyl-sn-glycerol + hexadecanoate + H(+)</text>
        <dbReference type="Rhea" id="RHEA:41107"/>
        <dbReference type="ChEBI" id="CHEBI:7896"/>
        <dbReference type="ChEBI" id="CHEBI:15377"/>
        <dbReference type="ChEBI" id="CHEBI:15378"/>
        <dbReference type="ChEBI" id="CHEBI:75558"/>
        <dbReference type="ChEBI" id="CHEBI:77623"/>
    </reaction>
    <physiologicalReaction direction="left-to-right" evidence="25">
        <dbReference type="Rhea" id="RHEA:41108"/>
    </physiologicalReaction>
</comment>
<evidence type="ECO:0000256" key="35">
    <source>
        <dbReference type="ARBA" id="ARBA00048374"/>
    </source>
</evidence>
<comment type="catalytic activity">
    <reaction evidence="34">
        <text>1-hexadecanoyl-2-(9Z,12Z-octadecadienoyl)-sn-glycero-3-phosphocholine + H2O = 2-(9Z,12Z-octadecadienoyl)-sn-glycero-3-phosphocholine + hexadecanoate + H(+)</text>
        <dbReference type="Rhea" id="RHEA:40971"/>
        <dbReference type="ChEBI" id="CHEBI:7896"/>
        <dbReference type="ChEBI" id="CHEBI:15377"/>
        <dbReference type="ChEBI" id="CHEBI:15378"/>
        <dbReference type="ChEBI" id="CHEBI:73002"/>
        <dbReference type="ChEBI" id="CHEBI:76084"/>
    </reaction>
    <physiologicalReaction direction="left-to-right" evidence="34">
        <dbReference type="Rhea" id="RHEA:40972"/>
    </physiologicalReaction>
</comment>
<evidence type="ECO:0000256" key="45">
    <source>
        <dbReference type="ARBA" id="ARBA00049372"/>
    </source>
</evidence>
<evidence type="ECO:0000256" key="13">
    <source>
        <dbReference type="ARBA" id="ARBA00023098"/>
    </source>
</evidence>
<evidence type="ECO:0000256" key="38">
    <source>
        <dbReference type="ARBA" id="ARBA00048613"/>
    </source>
</evidence>
<comment type="catalytic activity">
    <reaction evidence="46">
        <text>2-(9Z-octadecenoyl)-glycerol + H2O = glycerol + (9Z)-octadecenoate + H(+)</text>
        <dbReference type="Rhea" id="RHEA:38491"/>
        <dbReference type="ChEBI" id="CHEBI:15377"/>
        <dbReference type="ChEBI" id="CHEBI:15378"/>
        <dbReference type="ChEBI" id="CHEBI:17754"/>
        <dbReference type="ChEBI" id="CHEBI:30823"/>
        <dbReference type="ChEBI" id="CHEBI:73990"/>
    </reaction>
    <physiologicalReaction direction="left-to-right" evidence="46">
        <dbReference type="Rhea" id="RHEA:38492"/>
    </physiologicalReaction>
</comment>
<dbReference type="InParanoid" id="F7AIQ2"/>
<comment type="catalytic activity">
    <reaction evidence="29">
        <text>2,3-di-(9Z)-octadecenoyl-sn-glycerol + H2O = 3-(9Z-octadecenoyl)-sn-glycerol + (9Z)-octadecenoate + H(+)</text>
        <dbReference type="Rhea" id="RHEA:42604"/>
        <dbReference type="ChEBI" id="CHEBI:15377"/>
        <dbReference type="ChEBI" id="CHEBI:15378"/>
        <dbReference type="ChEBI" id="CHEBI:30823"/>
        <dbReference type="ChEBI" id="CHEBI:75824"/>
        <dbReference type="ChEBI" id="CHEBI:75938"/>
    </reaction>
    <physiologicalReaction direction="left-to-right" evidence="29">
        <dbReference type="Rhea" id="RHEA:42605"/>
    </physiologicalReaction>
</comment>
<evidence type="ECO:0000256" key="46">
    <source>
        <dbReference type="ARBA" id="ARBA00049461"/>
    </source>
</evidence>
<feature type="transmembrane region" description="Helical" evidence="47">
    <location>
        <begin position="1422"/>
        <end position="1445"/>
    </location>
</feature>
<evidence type="ECO:0000256" key="36">
    <source>
        <dbReference type="ARBA" id="ARBA00048386"/>
    </source>
</evidence>
<evidence type="ECO:0000256" key="33">
    <source>
        <dbReference type="ARBA" id="ARBA00048227"/>
    </source>
</evidence>
<keyword evidence="9 48" id="KW-0732">Signal</keyword>
<evidence type="ECO:0000256" key="39">
    <source>
        <dbReference type="ARBA" id="ARBA00048656"/>
    </source>
</evidence>
<evidence type="ECO:0000256" key="19">
    <source>
        <dbReference type="ARBA" id="ARBA00023422"/>
    </source>
</evidence>
<comment type="catalytic activity">
    <reaction evidence="28">
        <text>1-hexadecanoyl-2-(9Z)-octadecenoyl-3-octadecanoyl-sn-glycerol + H2O = 1-hexadecanoyl-2-(9Z-octadecenoyl)-sn-glycerol + octadecanoate + H(+)</text>
        <dbReference type="Rhea" id="RHEA:41111"/>
        <dbReference type="ChEBI" id="CHEBI:15377"/>
        <dbReference type="ChEBI" id="CHEBI:15378"/>
        <dbReference type="ChEBI" id="CHEBI:25629"/>
        <dbReference type="ChEBI" id="CHEBI:75466"/>
        <dbReference type="ChEBI" id="CHEBI:77623"/>
    </reaction>
    <physiologicalReaction direction="left-to-right" evidence="28">
        <dbReference type="Rhea" id="RHEA:41112"/>
    </physiologicalReaction>
</comment>
<keyword evidence="16" id="KW-1208">Phospholipid metabolism</keyword>
<comment type="catalytic activity">
    <reaction evidence="27">
        <text>1-(9Z-octadecenoyl)-glycerol + H2O = glycerol + (9Z)-octadecenoate + H(+)</text>
        <dbReference type="Rhea" id="RHEA:38487"/>
        <dbReference type="ChEBI" id="CHEBI:15377"/>
        <dbReference type="ChEBI" id="CHEBI:15378"/>
        <dbReference type="ChEBI" id="CHEBI:17754"/>
        <dbReference type="ChEBI" id="CHEBI:30823"/>
        <dbReference type="ChEBI" id="CHEBI:75342"/>
    </reaction>
    <physiologicalReaction direction="left-to-right" evidence="27">
        <dbReference type="Rhea" id="RHEA:38488"/>
    </physiologicalReaction>
</comment>
<comment type="catalytic activity">
    <reaction evidence="37">
        <text>a 1-acyl-sn-glycero-3-phosphocholine + H2O = sn-glycerol 3-phosphocholine + a fatty acid + H(+)</text>
        <dbReference type="Rhea" id="RHEA:15177"/>
        <dbReference type="ChEBI" id="CHEBI:15377"/>
        <dbReference type="ChEBI" id="CHEBI:15378"/>
        <dbReference type="ChEBI" id="CHEBI:16870"/>
        <dbReference type="ChEBI" id="CHEBI:28868"/>
        <dbReference type="ChEBI" id="CHEBI:58168"/>
        <dbReference type="EC" id="3.1.1.5"/>
    </reaction>
    <physiologicalReaction direction="left-to-right" evidence="37">
        <dbReference type="Rhea" id="RHEA:15178"/>
    </physiologicalReaction>
</comment>
<dbReference type="FunFam" id="3.40.50.1110:FF:000005">
    <property type="entry name" value="Phospholipase B1"/>
    <property type="match status" value="1"/>
</dbReference>
<dbReference type="InterPro" id="IPR001087">
    <property type="entry name" value="GDSL"/>
</dbReference>
<evidence type="ECO:0000256" key="28">
    <source>
        <dbReference type="ARBA" id="ARBA00047459"/>
    </source>
</evidence>
<evidence type="ECO:0000256" key="25">
    <source>
        <dbReference type="ARBA" id="ARBA00047324"/>
    </source>
</evidence>
<keyword evidence="14 47" id="KW-0472">Membrane</keyword>
<comment type="catalytic activity">
    <reaction evidence="40">
        <text>1-hexadecanoyl-2-(9Z-octadecenoyl)-sn-glycero-3-phosphocholine + H2O = 1-hexadecanoyl-sn-glycero-3-phosphocholine + (9Z)-octadecenoate + H(+)</text>
        <dbReference type="Rhea" id="RHEA:38779"/>
        <dbReference type="ChEBI" id="CHEBI:15377"/>
        <dbReference type="ChEBI" id="CHEBI:15378"/>
        <dbReference type="ChEBI" id="CHEBI:30823"/>
        <dbReference type="ChEBI" id="CHEBI:72998"/>
        <dbReference type="ChEBI" id="CHEBI:73001"/>
    </reaction>
    <physiologicalReaction direction="left-to-right" evidence="40">
        <dbReference type="Rhea" id="RHEA:38780"/>
    </physiologicalReaction>
</comment>
<comment type="similarity">
    <text evidence="2">Belongs to the 'GDSL' lipolytic enzyme family. Phospholipase B1 subfamily.</text>
</comment>
<dbReference type="InterPro" id="IPR008265">
    <property type="entry name" value="Lipase_GDSL_AS"/>
</dbReference>
<evidence type="ECO:0000256" key="40">
    <source>
        <dbReference type="ARBA" id="ARBA00048699"/>
    </source>
</evidence>
<evidence type="ECO:0000256" key="18">
    <source>
        <dbReference type="ARBA" id="ARBA00023408"/>
    </source>
</evidence>
<dbReference type="OMA" id="KYMQRED"/>
<comment type="catalytic activity">
    <reaction evidence="35">
        <text>1-octadecanoyl-2-(9Z,12Z)-octadecadienoyl-sn-glycerol + H2O = 1-octadecanoyl-sn-glycerol + (9Z,12Z)-octadecadienoate + H(+)</text>
        <dbReference type="Rhea" id="RHEA:40927"/>
        <dbReference type="ChEBI" id="CHEBI:15377"/>
        <dbReference type="ChEBI" id="CHEBI:15378"/>
        <dbReference type="ChEBI" id="CHEBI:30245"/>
        <dbReference type="ChEBI" id="CHEBI:75550"/>
        <dbReference type="ChEBI" id="CHEBI:77097"/>
    </reaction>
    <physiologicalReaction direction="left-to-right" evidence="35">
        <dbReference type="Rhea" id="RHEA:40928"/>
    </physiologicalReaction>
</comment>
<evidence type="ECO:0000256" key="10">
    <source>
        <dbReference type="ARBA" id="ARBA00022737"/>
    </source>
</evidence>
<comment type="subcellular location">
    <subcellularLocation>
        <location evidence="1">Apical cell membrane</location>
        <topology evidence="1">Single-pass type I membrane protein</topology>
    </subcellularLocation>
</comment>
<reference evidence="49" key="2">
    <citation type="submission" date="2025-08" db="UniProtKB">
        <authorList>
            <consortium name="Ensembl"/>
        </authorList>
    </citation>
    <scope>IDENTIFICATION</scope>
</reference>
<comment type="catalytic activity">
    <reaction evidence="42">
        <text>1-O-hexadecyl-2-(9Z)-octadecenoyl-sn-glycero-3-phosphocholine + H2O = 1-O-hexadecyl-sn-glycero-3-phosphocholine + (9Z)-octadecenoate + H(+)</text>
        <dbReference type="Rhea" id="RHEA:40915"/>
        <dbReference type="ChEBI" id="CHEBI:15377"/>
        <dbReference type="ChEBI" id="CHEBI:15378"/>
        <dbReference type="ChEBI" id="CHEBI:30823"/>
        <dbReference type="ChEBI" id="CHEBI:34112"/>
        <dbReference type="ChEBI" id="CHEBI:64496"/>
    </reaction>
    <physiologicalReaction direction="left-to-right" evidence="42">
        <dbReference type="Rhea" id="RHEA:40916"/>
    </physiologicalReaction>
</comment>
<keyword evidence="13" id="KW-0443">Lipid metabolism</keyword>
<dbReference type="InterPro" id="IPR036514">
    <property type="entry name" value="SGNH_hydro_sf"/>
</dbReference>
<dbReference type="EC" id="3.1.1.3" evidence="5"/>
<keyword evidence="15" id="KW-0325">Glycoprotein</keyword>
<sequence>LQIMLFFFPVTTIQATLGNNSWEEQTWPEGLKNFPFPCRPEEIPFSPPSESGWCLKALAGLGNFSLTWRIAKPVSLFLGPWIERNQMQTCMQVMTVLSDFIKKFSPSVLPLLCPSREKVLPRMRNEDLGPQARELVQHMKKNQKLNFRNDWKLINVFFNAQSQCHPCSSSQKEGNMTSSMQELIRLLDYLQKEVPKAFVNLVDISELGNSIQSNNQENGPRDINEVCECPQEPSRLTTAVQRWYYQNSWEKLLTSGRYDTKDTFTVIYQSFLHEMEPSVFPIKQTSGSSLKKLSTALAVSLWNGMIDPTGKKEEFFTTGQRIPVKCPTQKHPYLFTYRNNNKLSSTPEIKRISETREGTEIRCPDMDPSNAVPTSVHHLRPADIKVIGALGDSLTAGNGAGSTPGNILDVLTQYRGLSWSIGGNENISTVTTLANILREFNPSLIGFSTGTGNQNSAAAFLNQAVAGATSETLPSQARRLVDLMKENKRINFQDDWKIVTLFIGGNDLCDSCSDPPRYSSQNFTAHIGKALDILHAEVPRVFVNLVTVLSIVSLRELYQEESINCPRVILRSLCPCVLKFKDNSTELTTLIELNKQYQEETHRLVDSGRYDTRDDFTVVLQPFLEQVPMPKTPEGLPDSSFFAPDCFHFHSKAHARVARSLWNNMLEPVGEKKKEENLENIVDLICPSESQPYLRTYKNSNYTYPTATPTSSPKPDYGSQLWCEDRAPSASFPTSVHALKPADIQVVAAVGDSLTAGNGIGSKPDDLPDVITQYRGLSYSAGGDASLESVTTLPNILREFNMNLTGFAVGVGSADDANAFLNQAVPGAKAEGLKKQVQTLVQKMKSDPRINFQRDWKVITLLIGTTDLCDYCTDSNLYSATNFSAYLRDALDFLHREVPRALVNLVDFMNPIIFRQVFLGNQDKCPMTQACSLCNCLLTVREDSPELARMKEVVKVYQTKIRELVESGRYDTREDFTIVLQPFLEEVKLAFQDGIPDVSFFAPDCIHPNQKFHSQLSRALWNNMLQPLGKKMDFLDLTADTTLSCPSLEEPFLRTYRNSNYTYPANPAIENWGSDFLCPEQGSSNSAPSSGEYRQPWSIPRSPFLHCLLKITAVGAGAKNNSNWSTAWRGLSWSIGGDGTLETHTTLPNILKKFNPHLHGFSTGTQEEAAGLNVAVEGAIAQDMPSQARILVDRMKNSSEINLDQDWKLITIFVGSNDLCQYCENPEAHSVKNYVQSLQQALDIFYKELPRAFINVVEIMELVGLRQIQGEKCAVTTQSICPCFGRSLDNSPELQEMKNINRHFQSGSSLITYHHQYMEREDFAVVVQPFFQSTVVPLDDKGKPDLSFFSVDCFHFSERGHAEMAIALWNNMVCDRGHGPDPCEKCFPMTKTPCLAYENPYFFTMRNSGLLRKEASHKTPSVPFWAVLVAAAASFIVGVVLVMLWRTKKCSRREERPISLVATVF</sequence>
<evidence type="ECO:0000256" key="9">
    <source>
        <dbReference type="ARBA" id="ARBA00022729"/>
    </source>
</evidence>
<evidence type="ECO:0000256" key="7">
    <source>
        <dbReference type="ARBA" id="ARBA00022475"/>
    </source>
</evidence>
<evidence type="ECO:0000256" key="47">
    <source>
        <dbReference type="SAM" id="Phobius"/>
    </source>
</evidence>
<evidence type="ECO:0000256" key="15">
    <source>
        <dbReference type="ARBA" id="ARBA00023180"/>
    </source>
</evidence>
<comment type="catalytic activity">
    <reaction evidence="17">
        <text>a triacylglycerol + H2O = a diacylglycerol + a fatty acid + H(+)</text>
        <dbReference type="Rhea" id="RHEA:12044"/>
        <dbReference type="ChEBI" id="CHEBI:15377"/>
        <dbReference type="ChEBI" id="CHEBI:15378"/>
        <dbReference type="ChEBI" id="CHEBI:17855"/>
        <dbReference type="ChEBI" id="CHEBI:18035"/>
        <dbReference type="ChEBI" id="CHEBI:28868"/>
        <dbReference type="EC" id="3.1.1.3"/>
    </reaction>
    <physiologicalReaction direction="left-to-right" evidence="17">
        <dbReference type="Rhea" id="RHEA:12045"/>
    </physiologicalReaction>
</comment>
<dbReference type="SUPFAM" id="SSF52266">
    <property type="entry name" value="SGNH hydrolase"/>
    <property type="match status" value="3"/>
</dbReference>
<comment type="catalytic activity">
    <reaction evidence="18">
        <text>1-hexadecanoyl-2-(9Z,12Z-octadecadienoyl)-sn-glycero-3-phosphocholine + H2O = (9Z,12Z)-octadecadienoate + 1-hexadecanoyl-sn-glycero-3-phosphocholine + H(+)</text>
        <dbReference type="Rhea" id="RHEA:40811"/>
        <dbReference type="ChEBI" id="CHEBI:15377"/>
        <dbReference type="ChEBI" id="CHEBI:15378"/>
        <dbReference type="ChEBI" id="CHEBI:30245"/>
        <dbReference type="ChEBI" id="CHEBI:72998"/>
        <dbReference type="ChEBI" id="CHEBI:73002"/>
    </reaction>
    <physiologicalReaction direction="left-to-right" evidence="18">
        <dbReference type="Rhea" id="RHEA:40812"/>
    </physiologicalReaction>
</comment>
<dbReference type="EC" id="3.1.1.4" evidence="4"/>
<feature type="chain" id="PRO_5023844649" description="Phospholipase B1, membrane-associated" evidence="48">
    <location>
        <begin position="19"/>
        <end position="1465"/>
    </location>
</feature>
<reference evidence="49 50" key="1">
    <citation type="journal article" date="2007" name="Nature">
        <title>Genome of the marsupial Monodelphis domestica reveals innovation in non-coding sequences.</title>
        <authorList>
            <person name="Mikkelsen T.S."/>
            <person name="Wakefield M.J."/>
            <person name="Aken B."/>
            <person name="Amemiya C.T."/>
            <person name="Chang J.L."/>
            <person name="Duke S."/>
            <person name="Garber M."/>
            <person name="Gentles A.J."/>
            <person name="Goodstadt L."/>
            <person name="Heger A."/>
            <person name="Jurka J."/>
            <person name="Kamal M."/>
            <person name="Mauceli E."/>
            <person name="Searle S.M."/>
            <person name="Sharpe T."/>
            <person name="Baker M.L."/>
            <person name="Batzer M.A."/>
            <person name="Benos P.V."/>
            <person name="Belov K."/>
            <person name="Clamp M."/>
            <person name="Cook A."/>
            <person name="Cuff J."/>
            <person name="Das R."/>
            <person name="Davidow L."/>
            <person name="Deakin J.E."/>
            <person name="Fazzari M.J."/>
            <person name="Glass J.L."/>
            <person name="Grabherr M."/>
            <person name="Greally J.M."/>
            <person name="Gu W."/>
            <person name="Hore T.A."/>
            <person name="Huttley G.A."/>
            <person name="Kleber M."/>
            <person name="Jirtle R.L."/>
            <person name="Koina E."/>
            <person name="Lee J.T."/>
            <person name="Mahony S."/>
            <person name="Marra M.A."/>
            <person name="Miller R.D."/>
            <person name="Nicholls R.D."/>
            <person name="Oda M."/>
            <person name="Papenfuss A.T."/>
            <person name="Parra Z.E."/>
            <person name="Pollock D.D."/>
            <person name="Ray D.A."/>
            <person name="Schein J.E."/>
            <person name="Speed T.P."/>
            <person name="Thompson K."/>
            <person name="VandeBerg J.L."/>
            <person name="Wade C.M."/>
            <person name="Walker J.A."/>
            <person name="Waters P.D."/>
            <person name="Webber C."/>
            <person name="Weidman J.R."/>
            <person name="Xie X."/>
            <person name="Zody M.C."/>
            <person name="Baldwin J."/>
            <person name="Abdouelleil A."/>
            <person name="Abdulkadir J."/>
            <person name="Abebe A."/>
            <person name="Abera B."/>
            <person name="Abreu J."/>
            <person name="Acer S.C."/>
            <person name="Aftuck L."/>
            <person name="Alexander A."/>
            <person name="An P."/>
            <person name="Anderson E."/>
            <person name="Anderson S."/>
            <person name="Arachi H."/>
            <person name="Azer M."/>
            <person name="Bachantsang P."/>
            <person name="Barry A."/>
            <person name="Bayul T."/>
            <person name="Berlin A."/>
            <person name="Bessette D."/>
            <person name="Bloom T."/>
            <person name="Bloom T."/>
            <person name="Boguslavskiy L."/>
            <person name="Bonnet C."/>
            <person name="Boukhgalter B."/>
            <person name="Bourzgui I."/>
            <person name="Brown A."/>
            <person name="Cahill P."/>
            <person name="Channer S."/>
            <person name="Cheshatsang Y."/>
            <person name="Chuda L."/>
            <person name="Citroen M."/>
            <person name="Collymore A."/>
            <person name="Cooke P."/>
            <person name="Costello M."/>
            <person name="D'Aco K."/>
            <person name="Daza R."/>
            <person name="De Haan G."/>
            <person name="DeGray S."/>
            <person name="DeMaso C."/>
            <person name="Dhargay N."/>
            <person name="Dooley K."/>
            <person name="Dooley E."/>
            <person name="Doricent M."/>
            <person name="Dorje P."/>
            <person name="Dorjee K."/>
            <person name="Dupes A."/>
            <person name="Elong R."/>
            <person name="Falk J."/>
            <person name="Farina A."/>
            <person name="Faro S."/>
            <person name="Ferguson D."/>
            <person name="Fisher S."/>
            <person name="Foley C.D."/>
            <person name="Franke A."/>
            <person name="Friedrich D."/>
            <person name="Gadbois L."/>
            <person name="Gearin G."/>
            <person name="Gearin C.R."/>
            <person name="Giannoukos G."/>
            <person name="Goode T."/>
            <person name="Graham J."/>
            <person name="Grandbois E."/>
            <person name="Grewal S."/>
            <person name="Gyaltsen K."/>
            <person name="Hafez N."/>
            <person name="Hagos B."/>
            <person name="Hall J."/>
            <person name="Henson C."/>
            <person name="Hollinger A."/>
            <person name="Honan T."/>
            <person name="Huard M.D."/>
            <person name="Hughes L."/>
            <person name="Hurhula B."/>
            <person name="Husby M.E."/>
            <person name="Kamat A."/>
            <person name="Kanga B."/>
            <person name="Kashin S."/>
            <person name="Khazanovich D."/>
            <person name="Kisner P."/>
            <person name="Lance K."/>
            <person name="Lara M."/>
            <person name="Lee W."/>
            <person name="Lennon N."/>
            <person name="Letendre F."/>
            <person name="LeVine R."/>
            <person name="Lipovsky A."/>
            <person name="Liu X."/>
            <person name="Liu J."/>
            <person name="Liu S."/>
            <person name="Lokyitsang T."/>
            <person name="Lokyitsang Y."/>
            <person name="Lubonja R."/>
            <person name="Lui A."/>
            <person name="MacDonald P."/>
            <person name="Magnisalis V."/>
            <person name="Maru K."/>
            <person name="Matthews C."/>
            <person name="McCusker W."/>
            <person name="McDonough S."/>
            <person name="Mehta T."/>
            <person name="Meldrim J."/>
            <person name="Meneus L."/>
            <person name="Mihai O."/>
            <person name="Mihalev A."/>
            <person name="Mihova T."/>
            <person name="Mittelman R."/>
            <person name="Mlenga V."/>
            <person name="Montmayeur A."/>
            <person name="Mulrain L."/>
            <person name="Navidi A."/>
            <person name="Naylor J."/>
            <person name="Negash T."/>
            <person name="Nguyen T."/>
            <person name="Nguyen N."/>
            <person name="Nicol R."/>
            <person name="Norbu C."/>
            <person name="Norbu N."/>
            <person name="Novod N."/>
            <person name="O'Neill B."/>
            <person name="Osman S."/>
            <person name="Markiewicz E."/>
            <person name="Oyono O.L."/>
            <person name="Patti C."/>
            <person name="Phunkhang P."/>
            <person name="Pierre F."/>
            <person name="Priest M."/>
            <person name="Raghuraman S."/>
            <person name="Rege F."/>
            <person name="Reyes R."/>
            <person name="Rise C."/>
            <person name="Rogov P."/>
            <person name="Ross K."/>
            <person name="Ryan E."/>
            <person name="Settipalli S."/>
            <person name="Shea T."/>
            <person name="Sherpa N."/>
            <person name="Shi L."/>
            <person name="Shih D."/>
            <person name="Sparrow T."/>
            <person name="Spaulding J."/>
            <person name="Stalker J."/>
            <person name="Stange-Thomann N."/>
            <person name="Stavropoulos S."/>
            <person name="Stone C."/>
            <person name="Strader C."/>
            <person name="Tesfaye S."/>
            <person name="Thomson T."/>
            <person name="Thoulutsang Y."/>
            <person name="Thoulutsang D."/>
            <person name="Topham K."/>
            <person name="Topping I."/>
            <person name="Tsamla T."/>
            <person name="Vassiliev H."/>
            <person name="Vo A."/>
            <person name="Wangchuk T."/>
            <person name="Wangdi T."/>
            <person name="Weiand M."/>
            <person name="Wilkinson J."/>
            <person name="Wilson A."/>
            <person name="Yadav S."/>
            <person name="Young G."/>
            <person name="Yu Q."/>
            <person name="Zembek L."/>
            <person name="Zhong D."/>
            <person name="Zimmer A."/>
            <person name="Zwirko Z."/>
            <person name="Jaffe D.B."/>
            <person name="Alvarez P."/>
            <person name="Brockman W."/>
            <person name="Butler J."/>
            <person name="Chin C."/>
            <person name="Gnerre S."/>
            <person name="MacCallum I."/>
            <person name="Graves J.A."/>
            <person name="Ponting C.P."/>
            <person name="Breen M."/>
            <person name="Samollow P.B."/>
            <person name="Lander E.S."/>
            <person name="Lindblad-Toh K."/>
        </authorList>
    </citation>
    <scope>NUCLEOTIDE SEQUENCE [LARGE SCALE GENOMIC DNA]</scope>
</reference>
<evidence type="ECO:0000256" key="5">
    <source>
        <dbReference type="ARBA" id="ARBA00013279"/>
    </source>
</evidence>
<accession>F7AIQ2</accession>
<keyword evidence="50" id="KW-1185">Reference proteome</keyword>
<dbReference type="GO" id="GO:0004623">
    <property type="term" value="F:phospholipase A2 activity"/>
    <property type="evidence" value="ECO:0000318"/>
    <property type="project" value="GO_Central"/>
</dbReference>
<evidence type="ECO:0000256" key="1">
    <source>
        <dbReference type="ARBA" id="ARBA00004247"/>
    </source>
</evidence>
<name>F7AIQ2_MONDO</name>
<evidence type="ECO:0000256" key="16">
    <source>
        <dbReference type="ARBA" id="ARBA00023264"/>
    </source>
</evidence>
<dbReference type="InterPro" id="IPR038885">
    <property type="entry name" value="PLB1"/>
</dbReference>
<dbReference type="PROSITE" id="PS01098">
    <property type="entry name" value="LIPASE_GDSL_SER"/>
    <property type="match status" value="1"/>
</dbReference>
<keyword evidence="10" id="KW-0677">Repeat</keyword>
<comment type="catalytic activity">
    <reaction evidence="41">
        <text>1,3-dihexadecanoyl-2-(9Z-octadecenoyl)glycerol + H2O = 1,3-dihexadecanoylglycerol + (9Z)-octadecenoate + H(+)</text>
        <dbReference type="Rhea" id="RHEA:40983"/>
        <dbReference type="ChEBI" id="CHEBI:15377"/>
        <dbReference type="ChEBI" id="CHEBI:15378"/>
        <dbReference type="ChEBI" id="CHEBI:30823"/>
        <dbReference type="ChEBI" id="CHEBI:75688"/>
        <dbReference type="ChEBI" id="CHEBI:77619"/>
    </reaction>
    <physiologicalReaction direction="left-to-right" evidence="41">
        <dbReference type="Rhea" id="RHEA:40984"/>
    </physiologicalReaction>
</comment>
<evidence type="ECO:0000256" key="3">
    <source>
        <dbReference type="ARBA" id="ARBA00013274"/>
    </source>
</evidence>
<evidence type="ECO:0000256" key="8">
    <source>
        <dbReference type="ARBA" id="ARBA00022692"/>
    </source>
</evidence>
<evidence type="ECO:0000313" key="49">
    <source>
        <dbReference type="Ensembl" id="ENSMODP00000019434.3"/>
    </source>
</evidence>
<comment type="catalytic activity">
    <reaction evidence="43">
        <text>1-hexadecanoyl-2-(9Z)-octadecenoyl-3-octadecanoyl-sn-glycerol + H2O = 1-hexadecanoyl-3-octadecanoyl-sn-glycerol + (9Z)-octadecenoate + H(+)</text>
        <dbReference type="Rhea" id="RHEA:41103"/>
        <dbReference type="ChEBI" id="CHEBI:15377"/>
        <dbReference type="ChEBI" id="CHEBI:15378"/>
        <dbReference type="ChEBI" id="CHEBI:30823"/>
        <dbReference type="ChEBI" id="CHEBI:77623"/>
        <dbReference type="ChEBI" id="CHEBI:77624"/>
    </reaction>
    <physiologicalReaction direction="left-to-right" evidence="43">
        <dbReference type="Rhea" id="RHEA:41104"/>
    </physiologicalReaction>
</comment>
<evidence type="ECO:0000256" key="4">
    <source>
        <dbReference type="ARBA" id="ARBA00013278"/>
    </source>
</evidence>
<dbReference type="GeneTree" id="ENSGT00530000063883"/>
<evidence type="ECO:0000256" key="29">
    <source>
        <dbReference type="ARBA" id="ARBA00048011"/>
    </source>
</evidence>
<reference evidence="49" key="3">
    <citation type="submission" date="2025-09" db="UniProtKB">
        <authorList>
            <consortium name="Ensembl"/>
        </authorList>
    </citation>
    <scope>IDENTIFICATION</scope>
</reference>
<comment type="catalytic activity">
    <reaction evidence="33">
        <text>1,2-dihexadecanoyl-sn-glycero-3-phosphocholine + H2O = 1-hexadecanoyl-sn-glycero-3-phosphocholine + hexadecanoate + H(+)</text>
        <dbReference type="Rhea" id="RHEA:41223"/>
        <dbReference type="ChEBI" id="CHEBI:7896"/>
        <dbReference type="ChEBI" id="CHEBI:15377"/>
        <dbReference type="ChEBI" id="CHEBI:15378"/>
        <dbReference type="ChEBI" id="CHEBI:72998"/>
        <dbReference type="ChEBI" id="CHEBI:72999"/>
    </reaction>
    <physiologicalReaction direction="left-to-right" evidence="33">
        <dbReference type="Rhea" id="RHEA:41224"/>
    </physiologicalReaction>
</comment>
<comment type="catalytic activity">
    <reaction evidence="38">
        <text>1-hexadecanoyl-2-(9Z-octadecenoyl)-sn-glycero-3-phosphoethanolamine + H2O = 1-hexadecanoyl-sn-glycero-3-phosphoethanolamine + (9Z)-octadecenoate + H(+)</text>
        <dbReference type="Rhea" id="RHEA:40911"/>
        <dbReference type="ChEBI" id="CHEBI:15377"/>
        <dbReference type="ChEBI" id="CHEBI:15378"/>
        <dbReference type="ChEBI" id="CHEBI:30823"/>
        <dbReference type="ChEBI" id="CHEBI:73004"/>
        <dbReference type="ChEBI" id="CHEBI:73007"/>
    </reaction>
    <physiologicalReaction direction="left-to-right" evidence="38">
        <dbReference type="Rhea" id="RHEA:40912"/>
    </physiologicalReaction>
</comment>
<evidence type="ECO:0000256" key="30">
    <source>
        <dbReference type="ARBA" id="ARBA00048015"/>
    </source>
</evidence>
<evidence type="ECO:0000256" key="41">
    <source>
        <dbReference type="ARBA" id="ARBA00048869"/>
    </source>
</evidence>
<proteinExistence type="inferred from homology"/>
<evidence type="ECO:0000256" key="23">
    <source>
        <dbReference type="ARBA" id="ARBA00033022"/>
    </source>
</evidence>
<comment type="catalytic activity">
    <reaction evidence="45">
        <text>1,3-di-(9Z-octadecenoyl)-glycerol + H2O = 1-(9Z-octadecenoyl)-glycerol + (9Z)-octadecenoate + H(+)</text>
        <dbReference type="Rhea" id="RHEA:39939"/>
        <dbReference type="ChEBI" id="CHEBI:15377"/>
        <dbReference type="ChEBI" id="CHEBI:15378"/>
        <dbReference type="ChEBI" id="CHEBI:30823"/>
        <dbReference type="ChEBI" id="CHEBI:75342"/>
        <dbReference type="ChEBI" id="CHEBI:75735"/>
    </reaction>
    <physiologicalReaction direction="left-to-right" evidence="45">
        <dbReference type="Rhea" id="RHEA:39940"/>
    </physiologicalReaction>
</comment>
<dbReference type="PANTHER" id="PTHR21325:SF52">
    <property type="entry name" value="PHOSPHOLIPASE B1, MEMBRANE-ASSOCIATED"/>
    <property type="match status" value="1"/>
</dbReference>
<comment type="catalytic activity">
    <reaction evidence="44">
        <text>1,2-dihexadecanoyl-sn-glycero-3-phosphocholine + 2 H2O = sn-glycerol 3-phosphocholine + 2 hexadecanoate + 2 H(+)</text>
        <dbReference type="Rhea" id="RHEA:40975"/>
        <dbReference type="ChEBI" id="CHEBI:7896"/>
        <dbReference type="ChEBI" id="CHEBI:15377"/>
        <dbReference type="ChEBI" id="CHEBI:15378"/>
        <dbReference type="ChEBI" id="CHEBI:16870"/>
        <dbReference type="ChEBI" id="CHEBI:72999"/>
    </reaction>
    <physiologicalReaction direction="left-to-right" evidence="44">
        <dbReference type="Rhea" id="RHEA:40976"/>
    </physiologicalReaction>
</comment>
<evidence type="ECO:0000256" key="26">
    <source>
        <dbReference type="ARBA" id="ARBA00047363"/>
    </source>
</evidence>